<evidence type="ECO:0000313" key="2">
    <source>
        <dbReference type="Proteomes" id="UP000053989"/>
    </source>
</evidence>
<name>A0A0C3DJN2_9AGAM</name>
<dbReference type="HOGENOM" id="CLU_2706315_0_0_1"/>
<keyword evidence="2" id="KW-1185">Reference proteome</keyword>
<sequence length="73" mass="8261">MWWSFRALLANHRHLTCTYGAPKQRESNGLCACSIKIVHQSLGMERRTEIAKCPFTRMDIPKPASQSPSCTNP</sequence>
<evidence type="ECO:0000313" key="1">
    <source>
        <dbReference type="EMBL" id="KIM60915.1"/>
    </source>
</evidence>
<reference evidence="1 2" key="1">
    <citation type="submission" date="2014-04" db="EMBL/GenBank/DDBJ databases">
        <authorList>
            <consortium name="DOE Joint Genome Institute"/>
            <person name="Kuo A."/>
            <person name="Kohler A."/>
            <person name="Nagy L.G."/>
            <person name="Floudas D."/>
            <person name="Copeland A."/>
            <person name="Barry K.W."/>
            <person name="Cichocki N."/>
            <person name="Veneault-Fourrey C."/>
            <person name="LaButti K."/>
            <person name="Lindquist E.A."/>
            <person name="Lipzen A."/>
            <person name="Lundell T."/>
            <person name="Morin E."/>
            <person name="Murat C."/>
            <person name="Sun H."/>
            <person name="Tunlid A."/>
            <person name="Henrissat B."/>
            <person name="Grigoriev I.V."/>
            <person name="Hibbett D.S."/>
            <person name="Martin F."/>
            <person name="Nordberg H.P."/>
            <person name="Cantor M.N."/>
            <person name="Hua S.X."/>
        </authorList>
    </citation>
    <scope>NUCLEOTIDE SEQUENCE [LARGE SCALE GENOMIC DNA]</scope>
    <source>
        <strain evidence="1 2">Foug A</strain>
    </source>
</reference>
<reference evidence="2" key="2">
    <citation type="submission" date="2015-01" db="EMBL/GenBank/DDBJ databases">
        <title>Evolutionary Origins and Diversification of the Mycorrhizal Mutualists.</title>
        <authorList>
            <consortium name="DOE Joint Genome Institute"/>
            <consortium name="Mycorrhizal Genomics Consortium"/>
            <person name="Kohler A."/>
            <person name="Kuo A."/>
            <person name="Nagy L.G."/>
            <person name="Floudas D."/>
            <person name="Copeland A."/>
            <person name="Barry K.W."/>
            <person name="Cichocki N."/>
            <person name="Veneault-Fourrey C."/>
            <person name="LaButti K."/>
            <person name="Lindquist E.A."/>
            <person name="Lipzen A."/>
            <person name="Lundell T."/>
            <person name="Morin E."/>
            <person name="Murat C."/>
            <person name="Riley R."/>
            <person name="Ohm R."/>
            <person name="Sun H."/>
            <person name="Tunlid A."/>
            <person name="Henrissat B."/>
            <person name="Grigoriev I.V."/>
            <person name="Hibbett D.S."/>
            <person name="Martin F."/>
        </authorList>
    </citation>
    <scope>NUCLEOTIDE SEQUENCE [LARGE SCALE GENOMIC DNA]</scope>
    <source>
        <strain evidence="2">Foug A</strain>
    </source>
</reference>
<accession>A0A0C3DJN2</accession>
<proteinExistence type="predicted"/>
<gene>
    <name evidence="1" type="ORF">SCLCIDRAFT_924844</name>
</gene>
<protein>
    <submittedName>
        <fullName evidence="1">Uncharacterized protein</fullName>
    </submittedName>
</protein>
<dbReference type="InParanoid" id="A0A0C3DJN2"/>
<dbReference type="Proteomes" id="UP000053989">
    <property type="component" value="Unassembled WGS sequence"/>
</dbReference>
<dbReference type="AlphaFoldDB" id="A0A0C3DJN2"/>
<organism evidence="1 2">
    <name type="scientific">Scleroderma citrinum Foug A</name>
    <dbReference type="NCBI Taxonomy" id="1036808"/>
    <lineage>
        <taxon>Eukaryota</taxon>
        <taxon>Fungi</taxon>
        <taxon>Dikarya</taxon>
        <taxon>Basidiomycota</taxon>
        <taxon>Agaricomycotina</taxon>
        <taxon>Agaricomycetes</taxon>
        <taxon>Agaricomycetidae</taxon>
        <taxon>Boletales</taxon>
        <taxon>Sclerodermatineae</taxon>
        <taxon>Sclerodermataceae</taxon>
        <taxon>Scleroderma</taxon>
    </lineage>
</organism>
<dbReference type="EMBL" id="KN822057">
    <property type="protein sequence ID" value="KIM60915.1"/>
    <property type="molecule type" value="Genomic_DNA"/>
</dbReference>